<evidence type="ECO:0000256" key="4">
    <source>
        <dbReference type="PIRSR" id="PIRSR000429-1"/>
    </source>
</evidence>
<organism evidence="8 9">
    <name type="scientific">Rohdeia mirabilis</name>
    <dbReference type="NCBI Taxonomy" id="2528008"/>
    <lineage>
        <taxon>Bacteria</taxon>
        <taxon>Pseudomonadati</taxon>
        <taxon>Planctomycetota</taxon>
        <taxon>Planctomycetia</taxon>
        <taxon>Planctomycetia incertae sedis</taxon>
        <taxon>Rohdeia</taxon>
    </lineage>
</organism>
<dbReference type="InterPro" id="IPR020613">
    <property type="entry name" value="Thiolase_CS"/>
</dbReference>
<feature type="domain" description="Thiolase N-terminal" evidence="6">
    <location>
        <begin position="5"/>
        <end position="268"/>
    </location>
</feature>
<dbReference type="SUPFAM" id="SSF53901">
    <property type="entry name" value="Thiolase-like"/>
    <property type="match status" value="2"/>
</dbReference>
<gene>
    <name evidence="8" type="primary">thlA_3</name>
    <name evidence="8" type="ORF">Pla163_13480</name>
</gene>
<evidence type="ECO:0000259" key="7">
    <source>
        <dbReference type="Pfam" id="PF02803"/>
    </source>
</evidence>
<dbReference type="OrthoDB" id="9764892at2"/>
<dbReference type="FunFam" id="3.40.47.10:FF:000010">
    <property type="entry name" value="Acetyl-CoA acetyltransferase (Thiolase)"/>
    <property type="match status" value="1"/>
</dbReference>
<dbReference type="InterPro" id="IPR002155">
    <property type="entry name" value="Thiolase"/>
</dbReference>
<feature type="active site" description="Proton acceptor" evidence="4">
    <location>
        <position position="355"/>
    </location>
</feature>
<dbReference type="NCBIfam" id="TIGR01930">
    <property type="entry name" value="AcCoA-C-Actrans"/>
    <property type="match status" value="1"/>
</dbReference>
<dbReference type="PIRSF" id="PIRSF000429">
    <property type="entry name" value="Ac-CoA_Ac_transf"/>
    <property type="match status" value="1"/>
</dbReference>
<evidence type="ECO:0000256" key="5">
    <source>
        <dbReference type="RuleBase" id="RU003557"/>
    </source>
</evidence>
<dbReference type="PANTHER" id="PTHR18919:SF107">
    <property type="entry name" value="ACETYL-COA ACETYLTRANSFERASE, CYTOSOLIC"/>
    <property type="match status" value="1"/>
</dbReference>
<dbReference type="PROSITE" id="PS00737">
    <property type="entry name" value="THIOLASE_2"/>
    <property type="match status" value="1"/>
</dbReference>
<dbReference type="InterPro" id="IPR016039">
    <property type="entry name" value="Thiolase-like"/>
</dbReference>
<dbReference type="GO" id="GO:0006635">
    <property type="term" value="P:fatty acid beta-oxidation"/>
    <property type="evidence" value="ECO:0007669"/>
    <property type="project" value="TreeGrafter"/>
</dbReference>
<dbReference type="Proteomes" id="UP000319342">
    <property type="component" value="Chromosome"/>
</dbReference>
<dbReference type="Pfam" id="PF00108">
    <property type="entry name" value="Thiolase_N"/>
    <property type="match status" value="1"/>
</dbReference>
<reference evidence="8 9" key="1">
    <citation type="submission" date="2019-02" db="EMBL/GenBank/DDBJ databases">
        <title>Deep-cultivation of Planctomycetes and their phenomic and genomic characterization uncovers novel biology.</title>
        <authorList>
            <person name="Wiegand S."/>
            <person name="Jogler M."/>
            <person name="Boedeker C."/>
            <person name="Pinto D."/>
            <person name="Vollmers J."/>
            <person name="Rivas-Marin E."/>
            <person name="Kohn T."/>
            <person name="Peeters S.H."/>
            <person name="Heuer A."/>
            <person name="Rast P."/>
            <person name="Oberbeckmann S."/>
            <person name="Bunk B."/>
            <person name="Jeske O."/>
            <person name="Meyerdierks A."/>
            <person name="Storesund J.E."/>
            <person name="Kallscheuer N."/>
            <person name="Luecker S."/>
            <person name="Lage O.M."/>
            <person name="Pohl T."/>
            <person name="Merkel B.J."/>
            <person name="Hornburger P."/>
            <person name="Mueller R.-W."/>
            <person name="Bruemmer F."/>
            <person name="Labrenz M."/>
            <person name="Spormann A.M."/>
            <person name="Op den Camp H."/>
            <person name="Overmann J."/>
            <person name="Amann R."/>
            <person name="Jetten M.S.M."/>
            <person name="Mascher T."/>
            <person name="Medema M.H."/>
            <person name="Devos D.P."/>
            <person name="Kaster A.-K."/>
            <person name="Ovreas L."/>
            <person name="Rohde M."/>
            <person name="Galperin M.Y."/>
            <person name="Jogler C."/>
        </authorList>
    </citation>
    <scope>NUCLEOTIDE SEQUENCE [LARGE SCALE GENOMIC DNA]</scope>
    <source>
        <strain evidence="8 9">Pla163</strain>
    </source>
</reference>
<sequence length="401" mass="42081">MKTDIVLVGGARTAMAEYSGTPGYGKFKDISAIDLAAHASKAAIERSKVDPATIEHAVIGNALQTSNDAIYGARHVALKAGVPQASGALTVNRLCGSGIQSIINAAQMIQLGEAGTVLAGGMENMSQAPFVLHGAREGFRLGMQPPLQDLLFASLQDPYCGLYMAQTAEKIAKRLGVSREEQDAYALRSHQLGAQAVREGRFAEEIAPYVIETRKGELLIDTDDHIKPDTTAEGLAKLRAAFGKDGTVTAGNASGIVDGAASVVLTTAERAKADGLDEWARVVSYATVGVDPSEMGIGPVPAIRACLDRAGVSLSQVDRFEINEAFSAQYLGCEKELELDREKANVNGGAISLGHPLGATGTRLVLTLMYELRRSGLRYGVASACIGGGQGIAMLIENPRA</sequence>
<dbReference type="InterPro" id="IPR020616">
    <property type="entry name" value="Thiolase_N"/>
</dbReference>
<feature type="active site" description="Acyl-thioester intermediate" evidence="4">
    <location>
        <position position="95"/>
    </location>
</feature>
<feature type="domain" description="Thiolase C-terminal" evidence="7">
    <location>
        <begin position="279"/>
        <end position="397"/>
    </location>
</feature>
<name>A0A518CYE1_9BACT</name>
<dbReference type="GO" id="GO:0003985">
    <property type="term" value="F:acetyl-CoA C-acetyltransferase activity"/>
    <property type="evidence" value="ECO:0007669"/>
    <property type="project" value="UniProtKB-EC"/>
</dbReference>
<dbReference type="CDD" id="cd00751">
    <property type="entry name" value="thiolase"/>
    <property type="match status" value="1"/>
</dbReference>
<dbReference type="PROSITE" id="PS00098">
    <property type="entry name" value="THIOLASE_1"/>
    <property type="match status" value="1"/>
</dbReference>
<dbReference type="RefSeq" id="WP_145185434.1">
    <property type="nucleotide sequence ID" value="NZ_CP036290.1"/>
</dbReference>
<protein>
    <submittedName>
        <fullName evidence="8">Acetyl-CoA acetyltransferase</fullName>
        <ecNumber evidence="8">2.3.1.9</ecNumber>
    </submittedName>
</protein>
<dbReference type="InterPro" id="IPR020615">
    <property type="entry name" value="Thiolase_acyl_enz_int_AS"/>
</dbReference>
<evidence type="ECO:0000256" key="3">
    <source>
        <dbReference type="ARBA" id="ARBA00023315"/>
    </source>
</evidence>
<dbReference type="InterPro" id="IPR020617">
    <property type="entry name" value="Thiolase_C"/>
</dbReference>
<proteinExistence type="inferred from homology"/>
<feature type="active site" description="Proton acceptor" evidence="4">
    <location>
        <position position="385"/>
    </location>
</feature>
<dbReference type="InterPro" id="IPR020610">
    <property type="entry name" value="Thiolase_AS"/>
</dbReference>
<dbReference type="PROSITE" id="PS00099">
    <property type="entry name" value="THIOLASE_3"/>
    <property type="match status" value="1"/>
</dbReference>
<dbReference type="EMBL" id="CP036290">
    <property type="protein sequence ID" value="QDU84241.1"/>
    <property type="molecule type" value="Genomic_DNA"/>
</dbReference>
<dbReference type="EC" id="2.3.1.9" evidence="8"/>
<keyword evidence="3 5" id="KW-0012">Acyltransferase</keyword>
<comment type="similarity">
    <text evidence="1 5">Belongs to the thiolase-like superfamily. Thiolase family.</text>
</comment>
<dbReference type="PANTHER" id="PTHR18919">
    <property type="entry name" value="ACETYL-COA C-ACYLTRANSFERASE"/>
    <property type="match status" value="1"/>
</dbReference>
<dbReference type="Gene3D" id="3.40.47.10">
    <property type="match status" value="1"/>
</dbReference>
<keyword evidence="2 5" id="KW-0808">Transferase</keyword>
<accession>A0A518CYE1</accession>
<evidence type="ECO:0000259" key="6">
    <source>
        <dbReference type="Pfam" id="PF00108"/>
    </source>
</evidence>
<dbReference type="Pfam" id="PF02803">
    <property type="entry name" value="Thiolase_C"/>
    <property type="match status" value="1"/>
</dbReference>
<keyword evidence="9" id="KW-1185">Reference proteome</keyword>
<evidence type="ECO:0000313" key="8">
    <source>
        <dbReference type="EMBL" id="QDU84241.1"/>
    </source>
</evidence>
<evidence type="ECO:0000256" key="1">
    <source>
        <dbReference type="ARBA" id="ARBA00010982"/>
    </source>
</evidence>
<dbReference type="AlphaFoldDB" id="A0A518CYE1"/>
<evidence type="ECO:0000256" key="2">
    <source>
        <dbReference type="ARBA" id="ARBA00022679"/>
    </source>
</evidence>
<evidence type="ECO:0000313" key="9">
    <source>
        <dbReference type="Proteomes" id="UP000319342"/>
    </source>
</evidence>